<dbReference type="AlphaFoldDB" id="A0A915KGF3"/>
<proteinExistence type="predicted"/>
<protein>
    <submittedName>
        <fullName evidence="2">Uncharacterized protein</fullName>
    </submittedName>
</protein>
<evidence type="ECO:0000313" key="1">
    <source>
        <dbReference type="Proteomes" id="UP000887565"/>
    </source>
</evidence>
<dbReference type="Proteomes" id="UP000887565">
    <property type="component" value="Unplaced"/>
</dbReference>
<accession>A0A915KGF3</accession>
<evidence type="ECO:0000313" key="2">
    <source>
        <dbReference type="WBParaSite" id="nRc.2.0.1.t37460-RA"/>
    </source>
</evidence>
<organism evidence="1 2">
    <name type="scientific">Romanomermis culicivorax</name>
    <name type="common">Nematode worm</name>
    <dbReference type="NCBI Taxonomy" id="13658"/>
    <lineage>
        <taxon>Eukaryota</taxon>
        <taxon>Metazoa</taxon>
        <taxon>Ecdysozoa</taxon>
        <taxon>Nematoda</taxon>
        <taxon>Enoplea</taxon>
        <taxon>Dorylaimia</taxon>
        <taxon>Mermithida</taxon>
        <taxon>Mermithoidea</taxon>
        <taxon>Mermithidae</taxon>
        <taxon>Romanomermis</taxon>
    </lineage>
</organism>
<dbReference type="WBParaSite" id="nRc.2.0.1.t37460-RA">
    <property type="protein sequence ID" value="nRc.2.0.1.t37460-RA"/>
    <property type="gene ID" value="nRc.2.0.1.g37460"/>
</dbReference>
<sequence>MVMEDVFIMIKNSDNLCLARAIVVAIAILNKTDGAYQWDNICRSEGGSCSLQTQRAHDLMTRAGLQNHTGLCGIQELEIIQRTLPKYKIKTFVLQDEFIKYCDCDEAKGWPDECKDEMSKKTYLDEVTMHEGIELDPLKIDRNPG</sequence>
<name>A0A915KGF3_ROMCU</name>
<keyword evidence="1" id="KW-1185">Reference proteome</keyword>
<reference evidence="2" key="1">
    <citation type="submission" date="2022-11" db="UniProtKB">
        <authorList>
            <consortium name="WormBaseParasite"/>
        </authorList>
    </citation>
    <scope>IDENTIFICATION</scope>
</reference>